<dbReference type="Proteomes" id="UP000095282">
    <property type="component" value="Unplaced"/>
</dbReference>
<feature type="region of interest" description="Disordered" evidence="1">
    <location>
        <begin position="119"/>
        <end position="168"/>
    </location>
</feature>
<name>A0A1I7T6G9_9PELO</name>
<keyword evidence="2" id="KW-0472">Membrane</keyword>
<feature type="transmembrane region" description="Helical" evidence="2">
    <location>
        <begin position="65"/>
        <end position="93"/>
    </location>
</feature>
<organism evidence="3 4">
    <name type="scientific">Caenorhabditis tropicalis</name>
    <dbReference type="NCBI Taxonomy" id="1561998"/>
    <lineage>
        <taxon>Eukaryota</taxon>
        <taxon>Metazoa</taxon>
        <taxon>Ecdysozoa</taxon>
        <taxon>Nematoda</taxon>
        <taxon>Chromadorea</taxon>
        <taxon>Rhabditida</taxon>
        <taxon>Rhabditina</taxon>
        <taxon>Rhabditomorpha</taxon>
        <taxon>Rhabditoidea</taxon>
        <taxon>Rhabditidae</taxon>
        <taxon>Peloderinae</taxon>
        <taxon>Caenorhabditis</taxon>
    </lineage>
</organism>
<evidence type="ECO:0000313" key="4">
    <source>
        <dbReference type="WBParaSite" id="Csp11.Scaffold522.g2873.t1"/>
    </source>
</evidence>
<keyword evidence="2" id="KW-1133">Transmembrane helix</keyword>
<dbReference type="AlphaFoldDB" id="A0A1I7T6G9"/>
<keyword evidence="2" id="KW-0812">Transmembrane</keyword>
<keyword evidence="3" id="KW-1185">Reference proteome</keyword>
<evidence type="ECO:0000256" key="2">
    <source>
        <dbReference type="SAM" id="Phobius"/>
    </source>
</evidence>
<dbReference type="eggNOG" id="ENOG502TIEP">
    <property type="taxonomic scope" value="Eukaryota"/>
</dbReference>
<feature type="region of interest" description="Disordered" evidence="1">
    <location>
        <begin position="188"/>
        <end position="245"/>
    </location>
</feature>
<sequence>MAGINMAGNLLGGLFGAKVPPPAPVPVPVPPPDPVPVPVPGEDRTVIEYRTHAPLPPQTVLPETLTYLGIIALVLMVFTVLACSASGIGFYFWHNQRAEKERRDNERGYGGYGTRMGGTTGYGTTGTIGTTGTATGGTKLKKKKKKKDKKKKRSETSVRSVKSTKESVPGELDFEGASFKYFISVAPPSSQVPAPQKVPEAPAPPAPTTQAPPTSQVPPTPQIPPPPEAPPMNPEQFDLTVPVRRWGTIPEMSALESANHATLPQGI</sequence>
<evidence type="ECO:0000313" key="3">
    <source>
        <dbReference type="Proteomes" id="UP000095282"/>
    </source>
</evidence>
<feature type="compositionally biased region" description="Low complexity" evidence="1">
    <location>
        <begin position="127"/>
        <end position="138"/>
    </location>
</feature>
<feature type="compositionally biased region" description="Low complexity" evidence="1">
    <location>
        <begin position="188"/>
        <end position="200"/>
    </location>
</feature>
<feature type="compositionally biased region" description="Basic residues" evidence="1">
    <location>
        <begin position="139"/>
        <end position="153"/>
    </location>
</feature>
<accession>A0A1I7T6G9</accession>
<feature type="compositionally biased region" description="Pro residues" evidence="1">
    <location>
        <begin position="215"/>
        <end position="233"/>
    </location>
</feature>
<proteinExistence type="predicted"/>
<evidence type="ECO:0000256" key="1">
    <source>
        <dbReference type="SAM" id="MobiDB-lite"/>
    </source>
</evidence>
<protein>
    <submittedName>
        <fullName evidence="4">Uncharacterized protein</fullName>
    </submittedName>
</protein>
<dbReference type="WBParaSite" id="Csp11.Scaffold522.g2873.t1">
    <property type="protein sequence ID" value="Csp11.Scaffold522.g2873.t1"/>
    <property type="gene ID" value="Csp11.Scaffold522.g2873"/>
</dbReference>
<reference evidence="4" key="1">
    <citation type="submission" date="2016-11" db="UniProtKB">
        <authorList>
            <consortium name="WormBaseParasite"/>
        </authorList>
    </citation>
    <scope>IDENTIFICATION</scope>
</reference>